<name>A0ABV7PZ55_9ACTN</name>
<dbReference type="EMBL" id="JBHRWO010000012">
    <property type="protein sequence ID" value="MFC3493866.1"/>
    <property type="molecule type" value="Genomic_DNA"/>
</dbReference>
<gene>
    <name evidence="1" type="ORF">ACFO8M_15410</name>
</gene>
<comment type="caution">
    <text evidence="1">The sequence shown here is derived from an EMBL/GenBank/DDBJ whole genome shotgun (WGS) entry which is preliminary data.</text>
</comment>
<evidence type="ECO:0000313" key="1">
    <source>
        <dbReference type="EMBL" id="MFC3493866.1"/>
    </source>
</evidence>
<protein>
    <submittedName>
        <fullName evidence="1">Uncharacterized protein</fullName>
    </submittedName>
</protein>
<sequence>MAQQPRHHGFERRVGVDLSCGSCAQERLDLDLVAQGLLQLLGGLPVVVAGAAGEPAPHHFGCSAEQHDPVEVGIEAALVRDAPAHEERVASGVE</sequence>
<dbReference type="Proteomes" id="UP001595712">
    <property type="component" value="Unassembled WGS sequence"/>
</dbReference>
<reference evidence="2" key="1">
    <citation type="journal article" date="2019" name="Int. J. Syst. Evol. Microbiol.">
        <title>The Global Catalogue of Microorganisms (GCM) 10K type strain sequencing project: providing services to taxonomists for standard genome sequencing and annotation.</title>
        <authorList>
            <consortium name="The Broad Institute Genomics Platform"/>
            <consortium name="The Broad Institute Genome Sequencing Center for Infectious Disease"/>
            <person name="Wu L."/>
            <person name="Ma J."/>
        </authorList>
    </citation>
    <scope>NUCLEOTIDE SEQUENCE [LARGE SCALE GENOMIC DNA]</scope>
    <source>
        <strain evidence="2">CGMCC 4.7396</strain>
    </source>
</reference>
<proteinExistence type="predicted"/>
<organism evidence="1 2">
    <name type="scientific">Glycomyces rhizosphaerae</name>
    <dbReference type="NCBI Taxonomy" id="2054422"/>
    <lineage>
        <taxon>Bacteria</taxon>
        <taxon>Bacillati</taxon>
        <taxon>Actinomycetota</taxon>
        <taxon>Actinomycetes</taxon>
        <taxon>Glycomycetales</taxon>
        <taxon>Glycomycetaceae</taxon>
        <taxon>Glycomyces</taxon>
    </lineage>
</organism>
<evidence type="ECO:0000313" key="2">
    <source>
        <dbReference type="Proteomes" id="UP001595712"/>
    </source>
</evidence>
<keyword evidence="2" id="KW-1185">Reference proteome</keyword>
<accession>A0ABV7PZ55</accession>
<dbReference type="RefSeq" id="WP_387977068.1">
    <property type="nucleotide sequence ID" value="NZ_JBHRWO010000012.1"/>
</dbReference>